<reference evidence="2" key="1">
    <citation type="submission" date="2022-11" db="UniProtKB">
        <authorList>
            <consortium name="WormBaseParasite"/>
        </authorList>
    </citation>
    <scope>IDENTIFICATION</scope>
</reference>
<dbReference type="AlphaFoldDB" id="A0A915ESE4"/>
<proteinExistence type="predicted"/>
<protein>
    <submittedName>
        <fullName evidence="2">Uncharacterized protein</fullName>
    </submittedName>
</protein>
<keyword evidence="1" id="KW-1185">Reference proteome</keyword>
<accession>A0A915ESE4</accession>
<dbReference type="WBParaSite" id="jg8450">
    <property type="protein sequence ID" value="jg8450"/>
    <property type="gene ID" value="jg8450"/>
</dbReference>
<organism evidence="1 2">
    <name type="scientific">Ditylenchus dipsaci</name>
    <dbReference type="NCBI Taxonomy" id="166011"/>
    <lineage>
        <taxon>Eukaryota</taxon>
        <taxon>Metazoa</taxon>
        <taxon>Ecdysozoa</taxon>
        <taxon>Nematoda</taxon>
        <taxon>Chromadorea</taxon>
        <taxon>Rhabditida</taxon>
        <taxon>Tylenchina</taxon>
        <taxon>Tylenchomorpha</taxon>
        <taxon>Sphaerularioidea</taxon>
        <taxon>Anguinidae</taxon>
        <taxon>Anguininae</taxon>
        <taxon>Ditylenchus</taxon>
    </lineage>
</organism>
<name>A0A915ESE4_9BILA</name>
<evidence type="ECO:0000313" key="2">
    <source>
        <dbReference type="WBParaSite" id="jg8450"/>
    </source>
</evidence>
<evidence type="ECO:0000313" key="1">
    <source>
        <dbReference type="Proteomes" id="UP000887574"/>
    </source>
</evidence>
<sequence length="79" mass="8987">MSPDSIRKAVEVDWRRKVHQRDAVGSTRVASDVYLKCRGSPHESPKKSTNDAVDVHLSRHIYIRLSCKGSRPESLKRTT</sequence>
<dbReference type="Proteomes" id="UP000887574">
    <property type="component" value="Unplaced"/>
</dbReference>